<evidence type="ECO:0000256" key="1">
    <source>
        <dbReference type="ARBA" id="ARBA00004447"/>
    </source>
</evidence>
<protein>
    <recommendedName>
        <fullName evidence="9">Hexosyltransferase</fullName>
        <ecNumber evidence="9">2.4.1.-</ecNumber>
    </recommendedName>
</protein>
<dbReference type="EC" id="2.4.1.-" evidence="9"/>
<comment type="caution">
    <text evidence="10">The sequence shown here is derived from an EMBL/GenBank/DDBJ whole genome shotgun (WGS) entry which is preliminary data.</text>
</comment>
<keyword evidence="5 9" id="KW-0735">Signal-anchor</keyword>
<evidence type="ECO:0000256" key="8">
    <source>
        <dbReference type="ARBA" id="ARBA00023136"/>
    </source>
</evidence>
<dbReference type="Gene3D" id="3.90.550.10">
    <property type="entry name" value="Spore Coat Polysaccharide Biosynthesis Protein SpsA, Chain A"/>
    <property type="match status" value="1"/>
</dbReference>
<evidence type="ECO:0000256" key="3">
    <source>
        <dbReference type="ARBA" id="ARBA00022679"/>
    </source>
</evidence>
<evidence type="ECO:0000313" key="10">
    <source>
        <dbReference type="EMBL" id="KAK2569446.1"/>
    </source>
</evidence>
<dbReference type="AlphaFoldDB" id="A0AAD9VCJ2"/>
<dbReference type="SUPFAM" id="SSF53448">
    <property type="entry name" value="Nucleotide-diphospho-sugar transferases"/>
    <property type="match status" value="1"/>
</dbReference>
<dbReference type="InterPro" id="IPR029044">
    <property type="entry name" value="Nucleotide-diphossugar_trans"/>
</dbReference>
<evidence type="ECO:0000256" key="5">
    <source>
        <dbReference type="ARBA" id="ARBA00022968"/>
    </source>
</evidence>
<dbReference type="PANTHER" id="PTHR12369">
    <property type="entry name" value="CHONDROITIN SYNTHASE"/>
    <property type="match status" value="1"/>
</dbReference>
<dbReference type="InterPro" id="IPR051227">
    <property type="entry name" value="CS_glycosyltransferase"/>
</dbReference>
<keyword evidence="11" id="KW-1185">Reference proteome</keyword>
<reference evidence="10" key="1">
    <citation type="journal article" date="2023" name="G3 (Bethesda)">
        <title>Whole genome assembly and annotation of the endangered Caribbean coral Acropora cervicornis.</title>
        <authorList>
            <person name="Selwyn J.D."/>
            <person name="Vollmer S.V."/>
        </authorList>
    </citation>
    <scope>NUCLEOTIDE SEQUENCE</scope>
    <source>
        <strain evidence="10">K2</strain>
    </source>
</reference>
<keyword evidence="8" id="KW-0472">Membrane</keyword>
<dbReference type="GO" id="GO:0032580">
    <property type="term" value="C:Golgi cisterna membrane"/>
    <property type="evidence" value="ECO:0007669"/>
    <property type="project" value="UniProtKB-SubCell"/>
</dbReference>
<dbReference type="InterPro" id="IPR008428">
    <property type="entry name" value="Chond_GalNAc"/>
</dbReference>
<evidence type="ECO:0000256" key="6">
    <source>
        <dbReference type="ARBA" id="ARBA00022989"/>
    </source>
</evidence>
<keyword evidence="4" id="KW-0812">Transmembrane</keyword>
<keyword evidence="3 9" id="KW-0808">Transferase</keyword>
<name>A0AAD9VCJ2_ACRCE</name>
<comment type="similarity">
    <text evidence="2 9">Belongs to the chondroitin N-acetylgalactosaminyltransferase family.</text>
</comment>
<dbReference type="EMBL" id="JARQWQ010000010">
    <property type="protein sequence ID" value="KAK2569446.1"/>
    <property type="molecule type" value="Genomic_DNA"/>
</dbReference>
<keyword evidence="7 9" id="KW-0333">Golgi apparatus</keyword>
<evidence type="ECO:0000313" key="11">
    <source>
        <dbReference type="Proteomes" id="UP001249851"/>
    </source>
</evidence>
<dbReference type="Proteomes" id="UP001249851">
    <property type="component" value="Unassembled WGS sequence"/>
</dbReference>
<dbReference type="Pfam" id="PF05679">
    <property type="entry name" value="CHGN"/>
    <property type="match status" value="1"/>
</dbReference>
<reference evidence="10" key="2">
    <citation type="journal article" date="2023" name="Science">
        <title>Genomic signatures of disease resistance in endangered staghorn corals.</title>
        <authorList>
            <person name="Vollmer S.V."/>
            <person name="Selwyn J.D."/>
            <person name="Despard B.A."/>
            <person name="Roesel C.L."/>
        </authorList>
    </citation>
    <scope>NUCLEOTIDE SEQUENCE</scope>
    <source>
        <strain evidence="10">K2</strain>
    </source>
</reference>
<sequence length="638" mass="73957">MKLRTLRFALGFVAIFFSVFIIVTDVCVLGQRECLSAGSTIKSSMLNSLQKISFQALAEYLPDNKQIDVRRLPRGLNHHVWEKNCIEKIEKLCSFPIFPKAPDQRGVIHRTEITEPKDSETDGHRLFGFLIPSTNGEHHFAVASNGMAEVWLSENDNWRTAKQIAFIRPLHLKSELSPWDFNISKTQISTGMYLKSRVRYYFEILYALDTQTKVENFLQVAWKQPHHINYDVIAGQSLSWYKNDSEMAAYRVFDDDLPNAKSCIKKIEQGYHNKHMELDASLPFLRHTAVSKALPMCPYRPSYVLARSDLQGFQRSDGVKKHVQKTFTYPFTIVDGIERLKRSFKFYYEYPLDEEEAWRYGLVSIRKVEKKDDHNKGVRYFIEVVVSDKITDEQYILADYVYKPNGNKTPLCYPEGLQWDTVADVYLILTAKNLGRWVHNFIKNVEKIVEETKDEHLHVVIYDFDSPDIDLKQALQKSTLTKYHFIRKPGKYSRTISFTEAIDSIKNPNAIVVTIDLHLDLASQFINEIRKHCIKGKSIYAPDIVFLNCGGSSSKPMGSWYHYSYGTIAMYKEDWENFGGFSASFSTKTTWGAEDWDLIDRAVRGGLEIERKRSPWVYHYHHSKVGMWNGMKPTERTS</sequence>
<evidence type="ECO:0000256" key="9">
    <source>
        <dbReference type="RuleBase" id="RU364016"/>
    </source>
</evidence>
<comment type="subcellular location">
    <subcellularLocation>
        <location evidence="1 9">Golgi apparatus</location>
        <location evidence="1 9">Golgi stack membrane</location>
        <topology evidence="1 9">Single-pass type II membrane protein</topology>
    </subcellularLocation>
</comment>
<organism evidence="10 11">
    <name type="scientific">Acropora cervicornis</name>
    <name type="common">Staghorn coral</name>
    <dbReference type="NCBI Taxonomy" id="6130"/>
    <lineage>
        <taxon>Eukaryota</taxon>
        <taxon>Metazoa</taxon>
        <taxon>Cnidaria</taxon>
        <taxon>Anthozoa</taxon>
        <taxon>Hexacorallia</taxon>
        <taxon>Scleractinia</taxon>
        <taxon>Astrocoeniina</taxon>
        <taxon>Acroporidae</taxon>
        <taxon>Acropora</taxon>
    </lineage>
</organism>
<accession>A0AAD9VCJ2</accession>
<gene>
    <name evidence="10" type="ORF">P5673_006380</name>
</gene>
<proteinExistence type="inferred from homology"/>
<evidence type="ECO:0000256" key="7">
    <source>
        <dbReference type="ARBA" id="ARBA00023034"/>
    </source>
</evidence>
<evidence type="ECO:0000256" key="4">
    <source>
        <dbReference type="ARBA" id="ARBA00022692"/>
    </source>
</evidence>
<evidence type="ECO:0000256" key="2">
    <source>
        <dbReference type="ARBA" id="ARBA00009239"/>
    </source>
</evidence>
<dbReference type="GO" id="GO:0008376">
    <property type="term" value="F:acetylgalactosaminyltransferase activity"/>
    <property type="evidence" value="ECO:0007669"/>
    <property type="project" value="InterPro"/>
</dbReference>
<dbReference type="PANTHER" id="PTHR12369:SF5">
    <property type="entry name" value="HEXOSYLTRANSFERASE"/>
    <property type="match status" value="1"/>
</dbReference>
<keyword evidence="6" id="KW-1133">Transmembrane helix</keyword>